<dbReference type="WBParaSite" id="JU765_v2.g5906.t1">
    <property type="protein sequence ID" value="JU765_v2.g5906.t1"/>
    <property type="gene ID" value="JU765_v2.g5906"/>
</dbReference>
<name>A0AC34RDA8_9BILA</name>
<protein>
    <submittedName>
        <fullName evidence="2">E3 ubiquitin protein ligase</fullName>
    </submittedName>
</protein>
<evidence type="ECO:0000313" key="2">
    <source>
        <dbReference type="WBParaSite" id="JU765_v2.g5906.t1"/>
    </source>
</evidence>
<sequence length="1159" mass="138798">MPRRRRALQKSFVFPEIAVNFRRKGVVAPIVFHSPTVKNVEGVDQMYEVYKHFARLKLMETCDWTTKRLSKGRKKRLRTRKKLIARRLCLIATRRRFRSLKLKTYKTIKLTRNEYDFFDRKWLTYHDIEVSKQFRSRLTRYYLPVLNYCYQNFTEIEMLKMFFFFTATVLANTIINTQYGTFNFTSRRSRLMQSITPINEQLPPEVYDGCGQLLLQILFVLRQFERLTDGELYSMWLRKTFRLKNCKYIRWTEKYARLFDDRKTDSFGRKLAHSWKKYAARSFILHGYALEAEKLQKNNQVSVTKKELVRLESVKSESKQKLVEIQNSIEESLEENQKLVLDNVKLELHDRTKDVQKIPRSSYQLNHQRECLRKLKKEKKWWVVSCKRRMNRAKSNVKPISYWSDKVKSRVSQVAKEIPEQCKKKIELALVYLKKLEELKYETAERKQLRTHLTSKLRYTWLEHHENMTTALKEDREAEIEHLTKRQEILSKVKKDRGEARYYYYRSFTIPFSLPKRLQPPFPVSVMDFRPPRPMVPKPVVKPIAPLQQQPPPQKHPSISVPVIKPPVRSEPDAFRRSSDKNNSQQNYETSGRSSQSYRRVEEPSRRRSRSPRRMEKDLDKRRLDKPSSSSTSRYEASSSSRYRDEPSSSRYRENDRDRRRRDEQIDVRRDRYEDERDRNRKRKGEDRNQRPRSRSGDRSERRERKYSDEDLRKKVPSMVVKKRRYDETVTVPSEQRREFAEDSRTSAKVETTEKKISPKDENLREITPVPDETESNLPNSMVFYSFFNQRDMKGNLSQIPTLGLETFVKFMLPINLSRPLNVFPSFFRVTIDQTPREIPEEKYESKILILMVKYFLRYIQNECAIQITSQADVDFLSQEIYPFEIVRQILHNFQSAKNHRKNGESNRNYLPKIYKAKFAVAQGMMNLLKNDVETINTIYEIEDNVLYSIKDQTRVKNAMDYARRHVKLLTKVNTNIRSIINALKTMKHTHETFQQFKNKEKTILNNRSNVLQRKKNILEGAKERIKTENEEKRKKLEALRQQYLDSGEEYRQTCIKHSTTDIELTRKRMVYNIVQEDNKRADSIESRLDIITKEVYKKYKDMLFCSTCKLRKKNCALTKCWHIFCDECVQSLIRTRNRKCPECGARFGLNEFKKVFIE</sequence>
<organism evidence="1 2">
    <name type="scientific">Panagrolaimus sp. JU765</name>
    <dbReference type="NCBI Taxonomy" id="591449"/>
    <lineage>
        <taxon>Eukaryota</taxon>
        <taxon>Metazoa</taxon>
        <taxon>Ecdysozoa</taxon>
        <taxon>Nematoda</taxon>
        <taxon>Chromadorea</taxon>
        <taxon>Rhabditida</taxon>
        <taxon>Tylenchina</taxon>
        <taxon>Panagrolaimomorpha</taxon>
        <taxon>Panagrolaimoidea</taxon>
        <taxon>Panagrolaimidae</taxon>
        <taxon>Panagrolaimus</taxon>
    </lineage>
</organism>
<proteinExistence type="predicted"/>
<reference evidence="2" key="1">
    <citation type="submission" date="2022-11" db="UniProtKB">
        <authorList>
            <consortium name="WormBaseParasite"/>
        </authorList>
    </citation>
    <scope>IDENTIFICATION</scope>
</reference>
<dbReference type="Proteomes" id="UP000887576">
    <property type="component" value="Unplaced"/>
</dbReference>
<accession>A0AC34RDA8</accession>
<evidence type="ECO:0000313" key="1">
    <source>
        <dbReference type="Proteomes" id="UP000887576"/>
    </source>
</evidence>